<organism evidence="10 11">
    <name type="scientific">Oharaeibacter diazotrophicus</name>
    <dbReference type="NCBI Taxonomy" id="1920512"/>
    <lineage>
        <taxon>Bacteria</taxon>
        <taxon>Pseudomonadati</taxon>
        <taxon>Pseudomonadota</taxon>
        <taxon>Alphaproteobacteria</taxon>
        <taxon>Hyphomicrobiales</taxon>
        <taxon>Pleomorphomonadaceae</taxon>
        <taxon>Oharaeibacter</taxon>
    </lineage>
</organism>
<evidence type="ECO:0000256" key="3">
    <source>
        <dbReference type="ARBA" id="ARBA00022723"/>
    </source>
</evidence>
<dbReference type="InterPro" id="IPR006638">
    <property type="entry name" value="Elp3/MiaA/NifB-like_rSAM"/>
</dbReference>
<keyword evidence="5 8" id="KW-0560">Oxidoreductase</keyword>
<dbReference type="SMART" id="SM00729">
    <property type="entry name" value="Elp3"/>
    <property type="match status" value="1"/>
</dbReference>
<comment type="caution">
    <text evidence="10">The sequence shown here is derived from an EMBL/GenBank/DDBJ whole genome shotgun (WGS) entry which is preliminary data.</text>
</comment>
<evidence type="ECO:0000256" key="8">
    <source>
        <dbReference type="HAMAP-Rule" id="MF_00660"/>
    </source>
</evidence>
<evidence type="ECO:0000256" key="2">
    <source>
        <dbReference type="ARBA" id="ARBA00022691"/>
    </source>
</evidence>
<dbReference type="InterPro" id="IPR017200">
    <property type="entry name" value="PqqE-like"/>
</dbReference>
<dbReference type="NCBIfam" id="TIGR02109">
    <property type="entry name" value="PQQ_syn_pqqE"/>
    <property type="match status" value="1"/>
</dbReference>
<evidence type="ECO:0000313" key="10">
    <source>
        <dbReference type="EMBL" id="TDP87737.1"/>
    </source>
</evidence>
<feature type="binding site" evidence="8">
    <location>
        <position position="31"/>
    </location>
    <ligand>
        <name>[4Fe-4S] cluster</name>
        <dbReference type="ChEBI" id="CHEBI:49883"/>
        <note>4Fe-4S-S-AdoMet</note>
    </ligand>
</feature>
<comment type="subunit">
    <text evidence="8">Interacts with PqqD. The interaction is necessary for activity of PqqE.</text>
</comment>
<dbReference type="GO" id="GO:0016491">
    <property type="term" value="F:oxidoreductase activity"/>
    <property type="evidence" value="ECO:0007669"/>
    <property type="project" value="UniProtKB-KW"/>
</dbReference>
<keyword evidence="11" id="KW-1185">Reference proteome</keyword>
<feature type="binding site" evidence="8">
    <location>
        <position position="35"/>
    </location>
    <ligand>
        <name>[4Fe-4S] cluster</name>
        <dbReference type="ChEBI" id="CHEBI:49883"/>
        <note>4Fe-4S-S-AdoMet</note>
    </ligand>
</feature>
<dbReference type="UniPathway" id="UPA00539"/>
<feature type="domain" description="Radical SAM core" evidence="9">
    <location>
        <begin position="17"/>
        <end position="234"/>
    </location>
</feature>
<evidence type="ECO:0000259" key="9">
    <source>
        <dbReference type="PROSITE" id="PS51918"/>
    </source>
</evidence>
<dbReference type="PIRSF" id="PIRSF037420">
    <property type="entry name" value="PQQ_syn_pqqE"/>
    <property type="match status" value="1"/>
</dbReference>
<accession>A0A4R6RNT8</accession>
<evidence type="ECO:0000256" key="6">
    <source>
        <dbReference type="ARBA" id="ARBA00023004"/>
    </source>
</evidence>
<keyword evidence="4 8" id="KW-0884">PQQ biosynthesis</keyword>
<proteinExistence type="inferred from homology"/>
<dbReference type="GO" id="GO:0005506">
    <property type="term" value="F:iron ion binding"/>
    <property type="evidence" value="ECO:0007669"/>
    <property type="project" value="UniProtKB-UniRule"/>
</dbReference>
<keyword evidence="6 8" id="KW-0408">Iron</keyword>
<dbReference type="HAMAP" id="MF_00660">
    <property type="entry name" value="PqqE"/>
    <property type="match status" value="1"/>
</dbReference>
<dbReference type="EC" id="1.21.98.4" evidence="8"/>
<dbReference type="GO" id="GO:0018189">
    <property type="term" value="P:pyrroloquinoline quinone biosynthetic process"/>
    <property type="evidence" value="ECO:0007669"/>
    <property type="project" value="UniProtKB-UniRule"/>
</dbReference>
<comment type="similarity">
    <text evidence="8">Belongs to the radical SAM superfamily. PqqE family.</text>
</comment>
<dbReference type="InterPro" id="IPR007197">
    <property type="entry name" value="rSAM"/>
</dbReference>
<comment type="function">
    <text evidence="8">Catalyzes the cross-linking of a glutamate residue and a tyrosine residue in the PqqA protein as part of the biosynthesis of pyrroloquinoline quinone (PQQ).</text>
</comment>
<dbReference type="SFLD" id="SFLDG01067">
    <property type="entry name" value="SPASM/twitch_domain_containing"/>
    <property type="match status" value="1"/>
</dbReference>
<dbReference type="GO" id="GO:1904047">
    <property type="term" value="F:S-adenosyl-L-methionine binding"/>
    <property type="evidence" value="ECO:0007669"/>
    <property type="project" value="UniProtKB-UniRule"/>
</dbReference>
<dbReference type="AlphaFoldDB" id="A0A4R6RNT8"/>
<dbReference type="InterPro" id="IPR013785">
    <property type="entry name" value="Aldolase_TIM"/>
</dbReference>
<keyword evidence="1 8" id="KW-0004">4Fe-4S</keyword>
<dbReference type="RefSeq" id="WP_126541545.1">
    <property type="nucleotide sequence ID" value="NZ_BSPM01000008.1"/>
</dbReference>
<dbReference type="Pfam" id="PF13186">
    <property type="entry name" value="SPASM"/>
    <property type="match status" value="1"/>
</dbReference>
<keyword evidence="3 8" id="KW-0479">Metal-binding</keyword>
<dbReference type="SUPFAM" id="SSF102114">
    <property type="entry name" value="Radical SAM enzymes"/>
    <property type="match status" value="1"/>
</dbReference>
<dbReference type="InterPro" id="IPR023885">
    <property type="entry name" value="4Fe4S-binding_SPASM_dom"/>
</dbReference>
<dbReference type="CDD" id="cd21119">
    <property type="entry name" value="SPASM_PqqE"/>
    <property type="match status" value="1"/>
</dbReference>
<comment type="pathway">
    <text evidence="8">Cofactor biosynthesis; pyrroloquinoline quinone biosynthesis.</text>
</comment>
<dbReference type="PROSITE" id="PS51918">
    <property type="entry name" value="RADICAL_SAM"/>
    <property type="match status" value="1"/>
</dbReference>
<feature type="binding site" evidence="8">
    <location>
        <position position="38"/>
    </location>
    <ligand>
        <name>[4Fe-4S] cluster</name>
        <dbReference type="ChEBI" id="CHEBI:49883"/>
        <note>4Fe-4S-S-AdoMet</note>
    </ligand>
</feature>
<sequence length="374" mass="40992">MNAPTPAESLARPARVVPPPMAMLAELTHRCPLKCPYCSNPLELVRRSEELSTEDWARVLRQAAAMGVLHVHFSGGEPAARRDLEDLVGIAREVDLYTNLITSGVGLTETRVKELSARGLDHVQLSVQGTDAAIADKVGGYKGGFEQKMRVAEWVAAEGLPLTVNAVMHRANLHKVGETIDLAVRLGARRIEIANTQIHGWAVKNRAALVPTRAMVDACTATVMEARERLKGVLVIDYVPPDHHSVYPKACMGGWGKVGLNVEPDGKVLPCHAAATIPHLSFENVRERDLAWIWNESAAFNAYRGDDWMPEACRSCERKTVDFGGCRCQAMAYAGDPNAMDPMCSKSPLRAMIHDLVEAESVDAHPPEYVYRSM</sequence>
<dbReference type="EMBL" id="SNXY01000006">
    <property type="protein sequence ID" value="TDP87737.1"/>
    <property type="molecule type" value="Genomic_DNA"/>
</dbReference>
<dbReference type="OrthoDB" id="9792276at2"/>
<dbReference type="Pfam" id="PF04055">
    <property type="entry name" value="Radical_SAM"/>
    <property type="match status" value="1"/>
</dbReference>
<dbReference type="GO" id="GO:0051539">
    <property type="term" value="F:4 iron, 4 sulfur cluster binding"/>
    <property type="evidence" value="ECO:0007669"/>
    <property type="project" value="UniProtKB-KW"/>
</dbReference>
<evidence type="ECO:0000256" key="7">
    <source>
        <dbReference type="ARBA" id="ARBA00023014"/>
    </source>
</evidence>
<dbReference type="NCBIfam" id="TIGR04085">
    <property type="entry name" value="rSAM_more_4Fe4S"/>
    <property type="match status" value="1"/>
</dbReference>
<dbReference type="SFLD" id="SFLDF00280">
    <property type="entry name" value="coenzyme_PQQ_synthesis_protein"/>
    <property type="match status" value="1"/>
</dbReference>
<keyword evidence="7 8" id="KW-0411">Iron-sulfur</keyword>
<evidence type="ECO:0000256" key="1">
    <source>
        <dbReference type="ARBA" id="ARBA00022485"/>
    </source>
</evidence>
<dbReference type="SFLD" id="SFLDG01386">
    <property type="entry name" value="main_SPASM_domain-containing"/>
    <property type="match status" value="1"/>
</dbReference>
<gene>
    <name evidence="8" type="primary">pqqE</name>
    <name evidence="10" type="ORF">EDD54_1636</name>
</gene>
<dbReference type="Proteomes" id="UP000294547">
    <property type="component" value="Unassembled WGS sequence"/>
</dbReference>
<keyword evidence="2 8" id="KW-0949">S-adenosyl-L-methionine</keyword>
<comment type="cofactor">
    <cofactor evidence="8">
        <name>[4Fe-4S] cluster</name>
        <dbReference type="ChEBI" id="CHEBI:49883"/>
    </cofactor>
    <text evidence="8">Binds 1 [4Fe-4S] cluster. The cluster is coordinated with 3 cysteines and an exchangeable S-adenosyl-L-methionine.</text>
</comment>
<reference evidence="10 11" key="1">
    <citation type="submission" date="2019-03" db="EMBL/GenBank/DDBJ databases">
        <title>Genomic Encyclopedia of Type Strains, Phase IV (KMG-IV): sequencing the most valuable type-strain genomes for metagenomic binning, comparative biology and taxonomic classification.</title>
        <authorList>
            <person name="Goeker M."/>
        </authorList>
    </citation>
    <scope>NUCLEOTIDE SEQUENCE [LARGE SCALE GENOMIC DNA]</scope>
    <source>
        <strain evidence="10 11">DSM 102969</strain>
    </source>
</reference>
<dbReference type="PANTHER" id="PTHR11228:SF7">
    <property type="entry name" value="PQQA PEPTIDE CYCLASE"/>
    <property type="match status" value="1"/>
</dbReference>
<name>A0A4R6RNT8_9HYPH</name>
<dbReference type="CDD" id="cd01335">
    <property type="entry name" value="Radical_SAM"/>
    <property type="match status" value="1"/>
</dbReference>
<dbReference type="GO" id="GO:0009975">
    <property type="term" value="F:cyclase activity"/>
    <property type="evidence" value="ECO:0007669"/>
    <property type="project" value="UniProtKB-UniRule"/>
</dbReference>
<evidence type="ECO:0000256" key="5">
    <source>
        <dbReference type="ARBA" id="ARBA00023002"/>
    </source>
</evidence>
<dbReference type="PANTHER" id="PTHR11228">
    <property type="entry name" value="RADICAL SAM DOMAIN PROTEIN"/>
    <property type="match status" value="1"/>
</dbReference>
<dbReference type="InterPro" id="IPR050377">
    <property type="entry name" value="Radical_SAM_PqqE_MftC-like"/>
</dbReference>
<evidence type="ECO:0000313" key="11">
    <source>
        <dbReference type="Proteomes" id="UP000294547"/>
    </source>
</evidence>
<comment type="catalytic activity">
    <reaction evidence="8">
        <text>[PQQ precursor protein] + S-adenosyl-L-methionine = E-Y cross-linked-[PQQ precursor protein] + 5'-deoxyadenosine + L-methionine + H(+)</text>
        <dbReference type="Rhea" id="RHEA:56836"/>
        <dbReference type="Rhea" id="RHEA-COMP:14800"/>
        <dbReference type="Rhea" id="RHEA-COMP:14801"/>
        <dbReference type="ChEBI" id="CHEBI:15378"/>
        <dbReference type="ChEBI" id="CHEBI:17319"/>
        <dbReference type="ChEBI" id="CHEBI:57844"/>
        <dbReference type="ChEBI" id="CHEBI:59789"/>
        <dbReference type="ChEBI" id="CHEBI:141026"/>
        <dbReference type="ChEBI" id="CHEBI:141027"/>
        <dbReference type="EC" id="1.21.98.4"/>
    </reaction>
</comment>
<dbReference type="Gene3D" id="3.20.20.70">
    <property type="entry name" value="Aldolase class I"/>
    <property type="match status" value="1"/>
</dbReference>
<evidence type="ECO:0000256" key="4">
    <source>
        <dbReference type="ARBA" id="ARBA00022905"/>
    </source>
</evidence>
<dbReference type="SFLD" id="SFLDS00029">
    <property type="entry name" value="Radical_SAM"/>
    <property type="match status" value="1"/>
</dbReference>
<dbReference type="InterPro" id="IPR058240">
    <property type="entry name" value="rSAM_sf"/>
</dbReference>
<dbReference type="InterPro" id="IPR011843">
    <property type="entry name" value="PQQ_synth_PqqE_bac"/>
</dbReference>
<protein>
    <recommendedName>
        <fullName evidence="8">PqqA peptide cyclase</fullName>
        <ecNumber evidence="8">1.21.98.4</ecNumber>
    </recommendedName>
    <alternativeName>
        <fullName evidence="8">Coenzyme PQQ synthesis protein E</fullName>
    </alternativeName>
</protein>